<evidence type="ECO:0000259" key="3">
    <source>
        <dbReference type="Pfam" id="PF07715"/>
    </source>
</evidence>
<dbReference type="InterPro" id="IPR012910">
    <property type="entry name" value="Plug_dom"/>
</dbReference>
<dbReference type="Gene3D" id="2.170.130.10">
    <property type="entry name" value="TonB-dependent receptor, plug domain"/>
    <property type="match status" value="1"/>
</dbReference>
<dbReference type="GO" id="GO:0009279">
    <property type="term" value="C:cell outer membrane"/>
    <property type="evidence" value="ECO:0007669"/>
    <property type="project" value="UniProtKB-SubCell"/>
</dbReference>
<keyword evidence="1" id="KW-0472">Membrane</keyword>
<name>A0A367LVY2_PSEAI</name>
<feature type="domain" description="TonB-dependent receptor plug" evidence="3">
    <location>
        <begin position="41"/>
        <end position="109"/>
    </location>
</feature>
<dbReference type="PANTHER" id="PTHR32552:SF84">
    <property type="entry name" value="TONB-DEPENDENT RECEPTOR-RELATED"/>
    <property type="match status" value="1"/>
</dbReference>
<keyword evidence="1" id="KW-0813">Transport</keyword>
<evidence type="ECO:0000313" key="5">
    <source>
        <dbReference type="Proteomes" id="UP000253594"/>
    </source>
</evidence>
<feature type="region of interest" description="Disordered" evidence="2">
    <location>
        <begin position="37"/>
        <end position="66"/>
    </location>
</feature>
<evidence type="ECO:0000256" key="2">
    <source>
        <dbReference type="SAM" id="MobiDB-lite"/>
    </source>
</evidence>
<protein>
    <submittedName>
        <fullName evidence="4">Plug domain-containing protein</fullName>
    </submittedName>
</protein>
<keyword evidence="1" id="KW-0998">Cell outer membrane</keyword>
<organism evidence="4 5">
    <name type="scientific">Pseudomonas aeruginosa</name>
    <dbReference type="NCBI Taxonomy" id="287"/>
    <lineage>
        <taxon>Bacteria</taxon>
        <taxon>Pseudomonadati</taxon>
        <taxon>Pseudomonadota</taxon>
        <taxon>Gammaproteobacteria</taxon>
        <taxon>Pseudomonadales</taxon>
        <taxon>Pseudomonadaceae</taxon>
        <taxon>Pseudomonas</taxon>
    </lineage>
</organism>
<comment type="subcellular location">
    <subcellularLocation>
        <location evidence="1">Cell outer membrane</location>
        <topology evidence="1">Multi-pass membrane protein</topology>
    </subcellularLocation>
</comment>
<sequence>EEAALALPSQLVSVRQDPAELDHIDLATPVSAGSRLGLSALDTPASTSSISGEEVRRRNNPSVQAAVTRSPGISFIGTPGDGGTGLSARGFSGHASVMQLFDGTRLYTGMGTVNCP</sequence>
<gene>
    <name evidence="4" type="ORF">DT376_40335</name>
</gene>
<comment type="caution">
    <text evidence="4">The sequence shown here is derived from an EMBL/GenBank/DDBJ whole genome shotgun (WGS) entry which is preliminary data.</text>
</comment>
<dbReference type="SUPFAM" id="SSF56935">
    <property type="entry name" value="Porins"/>
    <property type="match status" value="1"/>
</dbReference>
<dbReference type="GO" id="GO:0015344">
    <property type="term" value="F:siderophore uptake transmembrane transporter activity"/>
    <property type="evidence" value="ECO:0007669"/>
    <property type="project" value="TreeGrafter"/>
</dbReference>
<evidence type="ECO:0000256" key="1">
    <source>
        <dbReference type="PROSITE-ProRule" id="PRU01360"/>
    </source>
</evidence>
<dbReference type="InterPro" id="IPR039426">
    <property type="entry name" value="TonB-dep_rcpt-like"/>
</dbReference>
<dbReference type="Proteomes" id="UP000253594">
    <property type="component" value="Unassembled WGS sequence"/>
</dbReference>
<reference evidence="4 5" key="1">
    <citation type="submission" date="2018-07" db="EMBL/GenBank/DDBJ databases">
        <title>Mechanisms of high-level aminoglycoside resistance among Gram-negative pathogens in Brazil.</title>
        <authorList>
            <person name="Ballaben A.S."/>
            <person name="Darini A.L.C."/>
            <person name="Doi Y."/>
        </authorList>
    </citation>
    <scope>NUCLEOTIDE SEQUENCE [LARGE SCALE GENOMIC DNA]</scope>
    <source>
        <strain evidence="4 5">B2-305</strain>
    </source>
</reference>
<keyword evidence="1" id="KW-0812">Transmembrane</keyword>
<dbReference type="AlphaFoldDB" id="A0A367LVY2"/>
<dbReference type="InterPro" id="IPR037066">
    <property type="entry name" value="Plug_dom_sf"/>
</dbReference>
<dbReference type="EMBL" id="QORE01003150">
    <property type="protein sequence ID" value="RCI69366.1"/>
    <property type="molecule type" value="Genomic_DNA"/>
</dbReference>
<feature type="non-terminal residue" evidence="4">
    <location>
        <position position="1"/>
    </location>
</feature>
<proteinExistence type="inferred from homology"/>
<keyword evidence="1" id="KW-1134">Transmembrane beta strand</keyword>
<dbReference type="PROSITE" id="PS52016">
    <property type="entry name" value="TONB_DEPENDENT_REC_3"/>
    <property type="match status" value="1"/>
</dbReference>
<evidence type="ECO:0000313" key="4">
    <source>
        <dbReference type="EMBL" id="RCI69366.1"/>
    </source>
</evidence>
<dbReference type="PANTHER" id="PTHR32552">
    <property type="entry name" value="FERRICHROME IRON RECEPTOR-RELATED"/>
    <property type="match status" value="1"/>
</dbReference>
<comment type="similarity">
    <text evidence="1">Belongs to the TonB-dependent receptor family.</text>
</comment>
<feature type="non-terminal residue" evidence="4">
    <location>
        <position position="116"/>
    </location>
</feature>
<dbReference type="Pfam" id="PF07715">
    <property type="entry name" value="Plug"/>
    <property type="match status" value="1"/>
</dbReference>
<accession>A0A367LVY2</accession>